<evidence type="ECO:0000313" key="2">
    <source>
        <dbReference type="EMBL" id="GBP77231.1"/>
    </source>
</evidence>
<organism evidence="2 3">
    <name type="scientific">Eumeta variegata</name>
    <name type="common">Bagworm moth</name>
    <name type="synonym">Eumeta japonica</name>
    <dbReference type="NCBI Taxonomy" id="151549"/>
    <lineage>
        <taxon>Eukaryota</taxon>
        <taxon>Metazoa</taxon>
        <taxon>Ecdysozoa</taxon>
        <taxon>Arthropoda</taxon>
        <taxon>Hexapoda</taxon>
        <taxon>Insecta</taxon>
        <taxon>Pterygota</taxon>
        <taxon>Neoptera</taxon>
        <taxon>Endopterygota</taxon>
        <taxon>Lepidoptera</taxon>
        <taxon>Glossata</taxon>
        <taxon>Ditrysia</taxon>
        <taxon>Tineoidea</taxon>
        <taxon>Psychidae</taxon>
        <taxon>Oiketicinae</taxon>
        <taxon>Eumeta</taxon>
    </lineage>
</organism>
<dbReference type="Proteomes" id="UP000299102">
    <property type="component" value="Unassembled WGS sequence"/>
</dbReference>
<dbReference type="EMBL" id="BGZK01001323">
    <property type="protein sequence ID" value="GBP77231.1"/>
    <property type="molecule type" value="Genomic_DNA"/>
</dbReference>
<evidence type="ECO:0000256" key="1">
    <source>
        <dbReference type="SAM" id="MobiDB-lite"/>
    </source>
</evidence>
<comment type="caution">
    <text evidence="2">The sequence shown here is derived from an EMBL/GenBank/DDBJ whole genome shotgun (WGS) entry which is preliminary data.</text>
</comment>
<protein>
    <submittedName>
        <fullName evidence="2">Uncharacterized protein</fullName>
    </submittedName>
</protein>
<gene>
    <name evidence="2" type="ORF">EVAR_13254_1</name>
</gene>
<proteinExistence type="predicted"/>
<sequence length="304" mass="34216">MRTSLIIVGDAGSSPAAGARKRSIRLHDAIRRSFSEKVRELYERARRRRGAAAPKTGPVGSHLPAEIARAGRPGGTRASPLVWDKSKTYYMLFMIERLHFKCLDRSRRGQCHDKLRIRQLNVLSTCLGEIDGRFSNEVSRRGFQPHSSSLQYSGTEPSSHLSLFTARTNDFVYTESTLKYFFPESLRNHKPSISKIQRGLKTGTVSRNSLNENLKTHALFLKHGAFRWKQRVYAEIGINKRSSSGSGNRLAVPAGRDRTARALCICYTFNSGQKRKLSVKLRNAIEGLRSGRRGTARSENPNQK</sequence>
<evidence type="ECO:0000313" key="3">
    <source>
        <dbReference type="Proteomes" id="UP000299102"/>
    </source>
</evidence>
<feature type="region of interest" description="Disordered" evidence="1">
    <location>
        <begin position="45"/>
        <end position="77"/>
    </location>
</feature>
<keyword evidence="3" id="KW-1185">Reference proteome</keyword>
<dbReference type="AlphaFoldDB" id="A0A4C1YLD0"/>
<accession>A0A4C1YLD0</accession>
<name>A0A4C1YLD0_EUMVA</name>
<reference evidence="2 3" key="1">
    <citation type="journal article" date="2019" name="Commun. Biol.">
        <title>The bagworm genome reveals a unique fibroin gene that provides high tensile strength.</title>
        <authorList>
            <person name="Kono N."/>
            <person name="Nakamura H."/>
            <person name="Ohtoshi R."/>
            <person name="Tomita M."/>
            <person name="Numata K."/>
            <person name="Arakawa K."/>
        </authorList>
    </citation>
    <scope>NUCLEOTIDE SEQUENCE [LARGE SCALE GENOMIC DNA]</scope>
</reference>